<dbReference type="SUPFAM" id="SSF51182">
    <property type="entry name" value="RmlC-like cupins"/>
    <property type="match status" value="1"/>
</dbReference>
<dbReference type="InterPro" id="IPR011051">
    <property type="entry name" value="RmlC_Cupin_sf"/>
</dbReference>
<comment type="caution">
    <text evidence="2">The sequence shown here is derived from an EMBL/GenBank/DDBJ whole genome shotgun (WGS) entry which is preliminary data.</text>
</comment>
<sequence>MNAQPKKIHLNKHGTPVIGYLTAPTAREIPFHTARVFWTYFTPERITRGRHAHTRTSIVLFALTGKIIVTTETTSGIKKTFVLDRPNVGLLIPPMVWHTQRYSHTAIQLALASHPYRERGYIRDYKIFKAYRKNTKR</sequence>
<proteinExistence type="predicted"/>
<organism evidence="2 3">
    <name type="scientific">Candidatus Gottesmanbacteria bacterium GW2011_GWB1_49_7</name>
    <dbReference type="NCBI Taxonomy" id="1618448"/>
    <lineage>
        <taxon>Bacteria</taxon>
        <taxon>Candidatus Gottesmaniibacteriota</taxon>
    </lineage>
</organism>
<evidence type="ECO:0000259" key="1">
    <source>
        <dbReference type="Pfam" id="PF05523"/>
    </source>
</evidence>
<dbReference type="InterPro" id="IPR014710">
    <property type="entry name" value="RmlC-like_jellyroll"/>
</dbReference>
<name>A0A0G1Y660_9BACT</name>
<dbReference type="Proteomes" id="UP000034588">
    <property type="component" value="Unassembled WGS sequence"/>
</dbReference>
<feature type="domain" description="Sugar 3,4-ketoisomerase QdtA cupin" evidence="1">
    <location>
        <begin position="10"/>
        <end position="132"/>
    </location>
</feature>
<dbReference type="InterPro" id="IPR008894">
    <property type="entry name" value="QdtA_cupin_dom"/>
</dbReference>
<dbReference type="EMBL" id="LCQD01000039">
    <property type="protein sequence ID" value="KKW10377.1"/>
    <property type="molecule type" value="Genomic_DNA"/>
</dbReference>
<dbReference type="Gene3D" id="2.60.120.10">
    <property type="entry name" value="Jelly Rolls"/>
    <property type="match status" value="1"/>
</dbReference>
<accession>A0A0G1Y660</accession>
<gene>
    <name evidence="2" type="ORF">UY48_C0039G0004</name>
</gene>
<dbReference type="CDD" id="cd20292">
    <property type="entry name" value="cupin_QdtA-like"/>
    <property type="match status" value="1"/>
</dbReference>
<protein>
    <submittedName>
        <fullName evidence="2">WxcM-like protein domain-containing protein</fullName>
    </submittedName>
</protein>
<evidence type="ECO:0000313" key="2">
    <source>
        <dbReference type="EMBL" id="KKW10377.1"/>
    </source>
</evidence>
<evidence type="ECO:0000313" key="3">
    <source>
        <dbReference type="Proteomes" id="UP000034588"/>
    </source>
</evidence>
<reference evidence="2 3" key="1">
    <citation type="journal article" date="2015" name="Nature">
        <title>rRNA introns, odd ribosomes, and small enigmatic genomes across a large radiation of phyla.</title>
        <authorList>
            <person name="Brown C.T."/>
            <person name="Hug L.A."/>
            <person name="Thomas B.C."/>
            <person name="Sharon I."/>
            <person name="Castelle C.J."/>
            <person name="Singh A."/>
            <person name="Wilkins M.J."/>
            <person name="Williams K.H."/>
            <person name="Banfield J.F."/>
        </authorList>
    </citation>
    <scope>NUCLEOTIDE SEQUENCE [LARGE SCALE GENOMIC DNA]</scope>
</reference>
<dbReference type="AlphaFoldDB" id="A0A0G1Y660"/>
<dbReference type="Pfam" id="PF05523">
    <property type="entry name" value="FdtA"/>
    <property type="match status" value="1"/>
</dbReference>